<dbReference type="InterPro" id="IPR037185">
    <property type="entry name" value="EmrE-like"/>
</dbReference>
<gene>
    <name evidence="10" type="primary">rarD</name>
    <name evidence="10" type="ORF">E8K88_03445</name>
</gene>
<keyword evidence="7 8" id="KW-0472">Membrane</keyword>
<dbReference type="Pfam" id="PF00892">
    <property type="entry name" value="EamA"/>
    <property type="match status" value="1"/>
</dbReference>
<evidence type="ECO:0000256" key="4">
    <source>
        <dbReference type="ARBA" id="ARBA00022475"/>
    </source>
</evidence>
<evidence type="ECO:0000256" key="7">
    <source>
        <dbReference type="ARBA" id="ARBA00023136"/>
    </source>
</evidence>
<feature type="transmembrane region" description="Helical" evidence="8">
    <location>
        <begin position="274"/>
        <end position="291"/>
    </location>
</feature>
<feature type="transmembrane region" description="Helical" evidence="8">
    <location>
        <begin position="44"/>
        <end position="65"/>
    </location>
</feature>
<dbReference type="GO" id="GO:0005886">
    <property type="term" value="C:plasma membrane"/>
    <property type="evidence" value="ECO:0007669"/>
    <property type="project" value="UniProtKB-SubCell"/>
</dbReference>
<feature type="transmembrane region" description="Helical" evidence="8">
    <location>
        <begin position="156"/>
        <end position="172"/>
    </location>
</feature>
<evidence type="ECO:0000256" key="2">
    <source>
        <dbReference type="ARBA" id="ARBA00007362"/>
    </source>
</evidence>
<dbReference type="PANTHER" id="PTHR22911">
    <property type="entry name" value="ACYL-MALONYL CONDENSING ENZYME-RELATED"/>
    <property type="match status" value="1"/>
</dbReference>
<dbReference type="InterPro" id="IPR000620">
    <property type="entry name" value="EamA_dom"/>
</dbReference>
<feature type="transmembrane region" description="Helical" evidence="8">
    <location>
        <begin position="77"/>
        <end position="98"/>
    </location>
</feature>
<evidence type="ECO:0000256" key="1">
    <source>
        <dbReference type="ARBA" id="ARBA00004651"/>
    </source>
</evidence>
<evidence type="ECO:0000256" key="8">
    <source>
        <dbReference type="SAM" id="Phobius"/>
    </source>
</evidence>
<organism evidence="10 11">
    <name type="scientific">Lampropedia aestuarii</name>
    <dbReference type="NCBI Taxonomy" id="2562762"/>
    <lineage>
        <taxon>Bacteria</taxon>
        <taxon>Pseudomonadati</taxon>
        <taxon>Pseudomonadota</taxon>
        <taxon>Betaproteobacteria</taxon>
        <taxon>Burkholderiales</taxon>
        <taxon>Comamonadaceae</taxon>
        <taxon>Lampropedia</taxon>
    </lineage>
</organism>
<evidence type="ECO:0000256" key="5">
    <source>
        <dbReference type="ARBA" id="ARBA00022692"/>
    </source>
</evidence>
<keyword evidence="4" id="KW-1003">Cell membrane</keyword>
<dbReference type="NCBIfam" id="TIGR00688">
    <property type="entry name" value="rarD"/>
    <property type="match status" value="1"/>
</dbReference>
<keyword evidence="6 8" id="KW-1133">Transmembrane helix</keyword>
<feature type="transmembrane region" description="Helical" evidence="8">
    <location>
        <begin position="133"/>
        <end position="150"/>
    </location>
</feature>
<comment type="subcellular location">
    <subcellularLocation>
        <location evidence="1">Cell membrane</location>
        <topology evidence="1">Multi-pass membrane protein</topology>
    </subcellularLocation>
</comment>
<dbReference type="RefSeq" id="WP_136405250.1">
    <property type="nucleotide sequence ID" value="NZ_SSWX01000003.1"/>
</dbReference>
<evidence type="ECO:0000256" key="3">
    <source>
        <dbReference type="ARBA" id="ARBA00022448"/>
    </source>
</evidence>
<protein>
    <submittedName>
        <fullName evidence="10">EamA family transporter RarD</fullName>
    </submittedName>
</protein>
<keyword evidence="11" id="KW-1185">Reference proteome</keyword>
<dbReference type="OrthoDB" id="369870at2"/>
<proteinExistence type="inferred from homology"/>
<dbReference type="SUPFAM" id="SSF103481">
    <property type="entry name" value="Multidrug resistance efflux transporter EmrE"/>
    <property type="match status" value="2"/>
</dbReference>
<sequence length="309" mass="34119">MPLPPSARSETHAGLLYALLAYSVWGLMTVYWKAVIWVPSVELISHRVLWTLVLILPLVLLMQQGQALQAVLRRPRLLGVLAITATLVSINWLGFVWAVNNDRVVQASLGYFINPLFSVLLGVICLRERLRKWQWLAVCMAAAGVVWMAIRLGEVPWISLLLASSFALYGLLRKFTPVTATVGLTVETLIITPVACAYLVYQSISGSGLAFASHGWTGMLLVAASGITTALPLLWFANAARRLPLSTLGLMQYLAPSLQLALGVFVYHESFTRDHLVAFGLIWSGLLVFSLDTLHIQWRQRQTAKALSI</sequence>
<keyword evidence="3" id="KW-0813">Transport</keyword>
<evidence type="ECO:0000313" key="11">
    <source>
        <dbReference type="Proteomes" id="UP000306236"/>
    </source>
</evidence>
<comment type="caution">
    <text evidence="10">The sequence shown here is derived from an EMBL/GenBank/DDBJ whole genome shotgun (WGS) entry which is preliminary data.</text>
</comment>
<dbReference type="EMBL" id="SSWX01000003">
    <property type="protein sequence ID" value="THJ35651.1"/>
    <property type="molecule type" value="Genomic_DNA"/>
</dbReference>
<name>A0A4S5BWQ4_9BURK</name>
<dbReference type="InterPro" id="IPR004626">
    <property type="entry name" value="RarD"/>
</dbReference>
<feature type="transmembrane region" description="Helical" evidence="8">
    <location>
        <begin position="216"/>
        <end position="236"/>
    </location>
</feature>
<feature type="transmembrane region" description="Helical" evidence="8">
    <location>
        <begin position="184"/>
        <end position="204"/>
    </location>
</feature>
<keyword evidence="5 8" id="KW-0812">Transmembrane</keyword>
<evidence type="ECO:0000259" key="9">
    <source>
        <dbReference type="Pfam" id="PF00892"/>
    </source>
</evidence>
<comment type="similarity">
    <text evidence="2">Belongs to the EamA transporter family.</text>
</comment>
<dbReference type="PANTHER" id="PTHR22911:SF137">
    <property type="entry name" value="SOLUTE CARRIER FAMILY 35 MEMBER G2-RELATED"/>
    <property type="match status" value="1"/>
</dbReference>
<feature type="domain" description="EamA" evidence="9">
    <location>
        <begin position="13"/>
        <end position="148"/>
    </location>
</feature>
<accession>A0A4S5BWQ4</accession>
<reference evidence="10 11" key="1">
    <citation type="submission" date="2019-04" db="EMBL/GenBank/DDBJ databases">
        <title>Lampropedia sp YIM MLB12 draf genome.</title>
        <authorList>
            <person name="Wang Y.-X."/>
        </authorList>
    </citation>
    <scope>NUCLEOTIDE SEQUENCE [LARGE SCALE GENOMIC DNA]</scope>
    <source>
        <strain evidence="10 11">YIM MLB12</strain>
    </source>
</reference>
<feature type="transmembrane region" description="Helical" evidence="8">
    <location>
        <begin position="248"/>
        <end position="268"/>
    </location>
</feature>
<evidence type="ECO:0000256" key="6">
    <source>
        <dbReference type="ARBA" id="ARBA00022989"/>
    </source>
</evidence>
<dbReference type="Proteomes" id="UP000306236">
    <property type="component" value="Unassembled WGS sequence"/>
</dbReference>
<feature type="transmembrane region" description="Helical" evidence="8">
    <location>
        <begin position="12"/>
        <end position="32"/>
    </location>
</feature>
<dbReference type="AlphaFoldDB" id="A0A4S5BWQ4"/>
<evidence type="ECO:0000313" key="10">
    <source>
        <dbReference type="EMBL" id="THJ35651.1"/>
    </source>
</evidence>
<feature type="transmembrane region" description="Helical" evidence="8">
    <location>
        <begin position="104"/>
        <end position="126"/>
    </location>
</feature>